<proteinExistence type="predicted"/>
<accession>A0ABU9N027</accession>
<sequence>MLRKAFLIILGVILVLVTALAVAYGFRSELTHMLAKHYLQHQGATLTCARWQWGSGLLAIDADRLCLEYQGHSLTLEKVTLTPSSLHIDKAFVLAGPIAASDSQEQEASPWQPAPLALLLPLKRPLLSIAEASVSFTDFSRPMTFAIEETQINHFQITGDIQGHWLLKADAIEVDVALARDFAKVLGDYIKTQQNHALDWHADVAQLALKGEFWGNSLDATLALHLDGELRTEPQCLWKLASRGQVHIQSDDMQQYRITAQQLQSELGALSHCQTLDKYSAYLGELAEQPWQLSSGQTMTVNMSGEFSLPALSMANRAGQQSILIEANNSQGNWQTLTLSSEYLLAAQLDSIGSLQSQGTLTDKQVQGHFLGQVALPPQQELKFKPLQAQGQFGYDYQGSAWLRGDVKTPALSYQDYQLKGLSLTLDAALGLDGQVEAELTTAVAALNSPQLKARTLTQQYQIGANALGKGERQAKVEMQSQLADLEVQGVRVSGLKLDSNLAISRVIEGTHLASWQGVEALLKHNWSDNAHALSVVVNDTELSSFMPLMQQLEPELVLGDGTVSLHLEGDALLERFDWQMDINNAEVLYQDYLAQSLNMAPAGSVNSGALQLETTKFTLSEVRAGPILKEVSGELGMDKDFYVSQVQGKLFDGSFALDKLYLTGLEKERKLALLRLDGIRAENVLALEPQQGISVKGLLAAELPLRFNEQGVSIENGRVYSQAAGKLTIDNNAAFNAVKEQQQQLGPMLAMLENLDINSINADVDLTNDGWLTMAMQLKGKNPEHQQEVNFNYNHQENIYTLFRALRLSDEITKRVEREYQAKE</sequence>
<name>A0ABU9N027_9GAMM</name>
<evidence type="ECO:0000313" key="2">
    <source>
        <dbReference type="Proteomes" id="UP001447008"/>
    </source>
</evidence>
<dbReference type="Pfam" id="PF11739">
    <property type="entry name" value="YdbH-like"/>
    <property type="match status" value="1"/>
</dbReference>
<gene>
    <name evidence="1" type="ORF">WCN91_15000</name>
</gene>
<organism evidence="1 2">
    <name type="scientific">Pseudoalteromonas qingdaonensis</name>
    <dbReference type="NCBI Taxonomy" id="3131913"/>
    <lineage>
        <taxon>Bacteria</taxon>
        <taxon>Pseudomonadati</taxon>
        <taxon>Pseudomonadota</taxon>
        <taxon>Gammaproteobacteria</taxon>
        <taxon>Alteromonadales</taxon>
        <taxon>Pseudoalteromonadaceae</taxon>
        <taxon>Pseudoalteromonas</taxon>
    </lineage>
</organism>
<dbReference type="RefSeq" id="WP_342680171.1">
    <property type="nucleotide sequence ID" value="NZ_JBCGCU010000025.1"/>
</dbReference>
<dbReference type="Proteomes" id="UP001447008">
    <property type="component" value="Unassembled WGS sequence"/>
</dbReference>
<dbReference type="EMBL" id="JBCGCU010000025">
    <property type="protein sequence ID" value="MEM0516700.1"/>
    <property type="molecule type" value="Genomic_DNA"/>
</dbReference>
<evidence type="ECO:0000313" key="1">
    <source>
        <dbReference type="EMBL" id="MEM0516700.1"/>
    </source>
</evidence>
<keyword evidence="2" id="KW-1185">Reference proteome</keyword>
<dbReference type="InterPro" id="IPR021730">
    <property type="entry name" value="YdbH"/>
</dbReference>
<comment type="caution">
    <text evidence="1">The sequence shown here is derived from an EMBL/GenBank/DDBJ whole genome shotgun (WGS) entry which is preliminary data.</text>
</comment>
<protein>
    <submittedName>
        <fullName evidence="1">YdbH domain-containing protein</fullName>
    </submittedName>
</protein>
<reference evidence="1 2" key="1">
    <citation type="submission" date="2024-03" db="EMBL/GenBank/DDBJ databases">
        <title>Pseudoalteromonas qingdaonensis sp. nov., isolated from the intestines of marine benthic organisms.</title>
        <authorList>
            <person name="Lin X."/>
            <person name="Fang S."/>
            <person name="Hu X."/>
        </authorList>
    </citation>
    <scope>NUCLEOTIDE SEQUENCE [LARGE SCALE GENOMIC DNA]</scope>
    <source>
        <strain evidence="1 2">YIC-827</strain>
    </source>
</reference>